<dbReference type="PRINTS" id="PR01434">
    <property type="entry name" value="NADHDHGNASE5"/>
</dbReference>
<dbReference type="AlphaFoldDB" id="A6G6F6"/>
<evidence type="ECO:0000313" key="11">
    <source>
        <dbReference type="EMBL" id="EDM78585.1"/>
    </source>
</evidence>
<evidence type="ECO:0000256" key="6">
    <source>
        <dbReference type="ARBA" id="ARBA00023136"/>
    </source>
</evidence>
<evidence type="ECO:0000259" key="10">
    <source>
        <dbReference type="Pfam" id="PF00361"/>
    </source>
</evidence>
<feature type="transmembrane region" description="Helical" evidence="9">
    <location>
        <begin position="229"/>
        <end position="247"/>
    </location>
</feature>
<evidence type="ECO:0000256" key="5">
    <source>
        <dbReference type="ARBA" id="ARBA00022989"/>
    </source>
</evidence>
<feature type="region of interest" description="Disordered" evidence="8">
    <location>
        <begin position="468"/>
        <end position="489"/>
    </location>
</feature>
<dbReference type="InterPro" id="IPR050586">
    <property type="entry name" value="CPA3_Na-H_Antiporter_D"/>
</dbReference>
<feature type="transmembrane region" description="Helical" evidence="9">
    <location>
        <begin position="58"/>
        <end position="75"/>
    </location>
</feature>
<dbReference type="STRING" id="391625.PPSIR1_15145"/>
<reference evidence="11 12" key="1">
    <citation type="submission" date="2007-06" db="EMBL/GenBank/DDBJ databases">
        <authorList>
            <person name="Shimkets L."/>
            <person name="Ferriera S."/>
            <person name="Johnson J."/>
            <person name="Kravitz S."/>
            <person name="Beeson K."/>
            <person name="Sutton G."/>
            <person name="Rogers Y.-H."/>
            <person name="Friedman R."/>
            <person name="Frazier M."/>
            <person name="Venter J.C."/>
        </authorList>
    </citation>
    <scope>NUCLEOTIDE SEQUENCE [LARGE SCALE GENOMIC DNA]</scope>
    <source>
        <strain evidence="11 12">SIR-1</strain>
    </source>
</reference>
<dbReference type="PANTHER" id="PTHR42703">
    <property type="entry name" value="NADH DEHYDROGENASE"/>
    <property type="match status" value="1"/>
</dbReference>
<sequence>MDLLLTTVFDLLGSLMAAGLPTWQLDLSPTVAVAVPLVGAFLIAMAGKWPNLREATTLITAAALFWVVINLTNFLQATPEAELFVDVVPGMPLAFHLEPLGMIYALIASSLWILNSIYSIGYMRGNDEKNQTRFYVCFALSIASVMGIAFSANMFTLFIFYEALSLATFPLVTHKGTKEALRSGRTYLGILMGTSVCLMLPAMVATYVYCGTLDFTQGGVFAQPLADGVLTPALFGIIFAMYIYGVGKAALMPSHRWLPAAMVAPTPVSALLHAVAVVKAGVFSVLKISVYIIGVDQLRLYGQGGWLVYVAGGSIVIASFIALFQDNLKRRLAYSTISQLSYITLGAALLYPISAAAGAMHIAAHAFGKITLFFAAGSIYTAAHKTKISELDGIGRKMPWTMGAFTIGTLSMIGLPPTGGFISKWYLMRGAWTAESKFAIAVLCTSTLLNAAYFLPIVYRAFFKAPPEPEHHDDHGDGHDDHGDGHDDHHDHGEAPWPIVLALTCTAAATVVLFFYPNLFAGYADMLAEAMPK</sequence>
<evidence type="ECO:0000256" key="4">
    <source>
        <dbReference type="ARBA" id="ARBA00022692"/>
    </source>
</evidence>
<evidence type="ECO:0000313" key="12">
    <source>
        <dbReference type="Proteomes" id="UP000005801"/>
    </source>
</evidence>
<organism evidence="11 12">
    <name type="scientific">Plesiocystis pacifica SIR-1</name>
    <dbReference type="NCBI Taxonomy" id="391625"/>
    <lineage>
        <taxon>Bacteria</taxon>
        <taxon>Pseudomonadati</taxon>
        <taxon>Myxococcota</taxon>
        <taxon>Polyangia</taxon>
        <taxon>Nannocystales</taxon>
        <taxon>Nannocystaceae</taxon>
        <taxon>Plesiocystis</taxon>
    </lineage>
</organism>
<keyword evidence="4 7" id="KW-0812">Transmembrane</keyword>
<evidence type="ECO:0000256" key="9">
    <source>
        <dbReference type="SAM" id="Phobius"/>
    </source>
</evidence>
<evidence type="ECO:0000256" key="1">
    <source>
        <dbReference type="ARBA" id="ARBA00004651"/>
    </source>
</evidence>
<accession>A6G6F6</accession>
<evidence type="ECO:0000256" key="3">
    <source>
        <dbReference type="ARBA" id="ARBA00022475"/>
    </source>
</evidence>
<feature type="transmembrane region" description="Helical" evidence="9">
    <location>
        <begin position="306"/>
        <end position="325"/>
    </location>
</feature>
<dbReference type="GO" id="GO:0005886">
    <property type="term" value="C:plasma membrane"/>
    <property type="evidence" value="ECO:0007669"/>
    <property type="project" value="UniProtKB-SubCell"/>
</dbReference>
<feature type="transmembrane region" description="Helical" evidence="9">
    <location>
        <begin position="186"/>
        <end position="209"/>
    </location>
</feature>
<keyword evidence="12" id="KW-1185">Reference proteome</keyword>
<comment type="caution">
    <text evidence="11">The sequence shown here is derived from an EMBL/GenBank/DDBJ whole genome shotgun (WGS) entry which is preliminary data.</text>
</comment>
<dbReference type="EMBL" id="ABCS01000029">
    <property type="protein sequence ID" value="EDM78585.1"/>
    <property type="molecule type" value="Genomic_DNA"/>
</dbReference>
<keyword evidence="3" id="KW-1003">Cell membrane</keyword>
<feature type="transmembrane region" description="Helical" evidence="9">
    <location>
        <begin position="497"/>
        <end position="516"/>
    </location>
</feature>
<feature type="transmembrane region" description="Helical" evidence="9">
    <location>
        <begin position="134"/>
        <end position="152"/>
    </location>
</feature>
<gene>
    <name evidence="11" type="ORF">PPSIR1_15145</name>
</gene>
<keyword evidence="5 9" id="KW-1133">Transmembrane helix</keyword>
<feature type="transmembrane region" description="Helical" evidence="9">
    <location>
        <begin position="158"/>
        <end position="174"/>
    </location>
</feature>
<dbReference type="Pfam" id="PF00361">
    <property type="entry name" value="Proton_antipo_M"/>
    <property type="match status" value="1"/>
</dbReference>
<dbReference type="RefSeq" id="WP_006972305.1">
    <property type="nucleotide sequence ID" value="NZ_ABCS01000029.1"/>
</dbReference>
<keyword evidence="6 9" id="KW-0472">Membrane</keyword>
<feature type="domain" description="NADH:quinone oxidoreductase/Mrp antiporter transmembrane" evidence="10">
    <location>
        <begin position="151"/>
        <end position="447"/>
    </location>
</feature>
<name>A6G6F6_9BACT</name>
<dbReference type="Proteomes" id="UP000005801">
    <property type="component" value="Unassembled WGS sequence"/>
</dbReference>
<protein>
    <submittedName>
        <fullName evidence="11">NADH dehydrogenase (Quinone)</fullName>
    </submittedName>
</protein>
<comment type="subcellular location">
    <subcellularLocation>
        <location evidence="1">Cell membrane</location>
        <topology evidence="1">Multi-pass membrane protein</topology>
    </subcellularLocation>
    <subcellularLocation>
        <location evidence="7">Membrane</location>
        <topology evidence="7">Multi-pass membrane protein</topology>
    </subcellularLocation>
</comment>
<feature type="transmembrane region" description="Helical" evidence="9">
    <location>
        <begin position="101"/>
        <end position="122"/>
    </location>
</feature>
<feature type="transmembrane region" description="Helical" evidence="9">
    <location>
        <begin position="404"/>
        <end position="426"/>
    </location>
</feature>
<feature type="transmembrane region" description="Helical" evidence="9">
    <location>
        <begin position="27"/>
        <end position="46"/>
    </location>
</feature>
<proteinExistence type="inferred from homology"/>
<feature type="transmembrane region" description="Helical" evidence="9">
    <location>
        <begin position="438"/>
        <end position="459"/>
    </location>
</feature>
<feature type="transmembrane region" description="Helical" evidence="9">
    <location>
        <begin position="268"/>
        <end position="294"/>
    </location>
</feature>
<comment type="similarity">
    <text evidence="2">Belongs to the CPA3 antiporters (TC 2.A.63) subunit D family.</text>
</comment>
<dbReference type="InterPro" id="IPR001750">
    <property type="entry name" value="ND/Mrp_TM"/>
</dbReference>
<evidence type="ECO:0000256" key="8">
    <source>
        <dbReference type="SAM" id="MobiDB-lite"/>
    </source>
</evidence>
<dbReference type="eggNOG" id="COG0651">
    <property type="taxonomic scope" value="Bacteria"/>
</dbReference>
<evidence type="ECO:0000256" key="2">
    <source>
        <dbReference type="ARBA" id="ARBA00005346"/>
    </source>
</evidence>
<evidence type="ECO:0000256" key="7">
    <source>
        <dbReference type="RuleBase" id="RU000320"/>
    </source>
</evidence>
<dbReference type="PANTHER" id="PTHR42703:SF1">
    <property type="entry name" value="NA(+)_H(+) ANTIPORTER SUBUNIT D1"/>
    <property type="match status" value="1"/>
</dbReference>